<protein>
    <submittedName>
        <fullName evidence="2">ETS-family transcription factor</fullName>
    </submittedName>
</protein>
<dbReference type="AlphaFoldDB" id="A0AAV4IQ37"/>
<dbReference type="SUPFAM" id="SSF47769">
    <property type="entry name" value="SAM/Pointed domain"/>
    <property type="match status" value="1"/>
</dbReference>
<evidence type="ECO:0000259" key="1">
    <source>
        <dbReference type="PROSITE" id="PS51433"/>
    </source>
</evidence>
<dbReference type="InterPro" id="IPR013761">
    <property type="entry name" value="SAM/pointed_sf"/>
</dbReference>
<dbReference type="PROSITE" id="PS51433">
    <property type="entry name" value="PNT"/>
    <property type="match status" value="1"/>
</dbReference>
<name>A0AAV4IQ37_9GAST</name>
<dbReference type="EMBL" id="BMAT01013378">
    <property type="protein sequence ID" value="GFS11513.1"/>
    <property type="molecule type" value="Genomic_DNA"/>
</dbReference>
<evidence type="ECO:0000313" key="2">
    <source>
        <dbReference type="EMBL" id="GFS11513.1"/>
    </source>
</evidence>
<proteinExistence type="predicted"/>
<evidence type="ECO:0000313" key="3">
    <source>
        <dbReference type="Proteomes" id="UP000762676"/>
    </source>
</evidence>
<dbReference type="Gene3D" id="1.10.150.50">
    <property type="entry name" value="Transcription Factor, Ets-1"/>
    <property type="match status" value="1"/>
</dbReference>
<dbReference type="SMART" id="SM00251">
    <property type="entry name" value="SAM_PNT"/>
    <property type="match status" value="1"/>
</dbReference>
<sequence>MGVFNHRSLLSDLCFSSSAHSKTLAMKKFFVGDLSKDSLTSWTTKHPQNWTKKEVLDWVYYVVEQEKLDGSCVKGEAFSNFTGSCLIKMGREGFLAADPINGLKLYQTFRSLINNGQ</sequence>
<reference evidence="2 3" key="1">
    <citation type="journal article" date="2021" name="Elife">
        <title>Chloroplast acquisition without the gene transfer in kleptoplastic sea slugs, Plakobranchus ocellatus.</title>
        <authorList>
            <person name="Maeda T."/>
            <person name="Takahashi S."/>
            <person name="Yoshida T."/>
            <person name="Shimamura S."/>
            <person name="Takaki Y."/>
            <person name="Nagai Y."/>
            <person name="Toyoda A."/>
            <person name="Suzuki Y."/>
            <person name="Arimoto A."/>
            <person name="Ishii H."/>
            <person name="Satoh N."/>
            <person name="Nishiyama T."/>
            <person name="Hasebe M."/>
            <person name="Maruyama T."/>
            <person name="Minagawa J."/>
            <person name="Obokata J."/>
            <person name="Shigenobu S."/>
        </authorList>
    </citation>
    <scope>NUCLEOTIDE SEQUENCE [LARGE SCALE GENOMIC DNA]</scope>
</reference>
<organism evidence="2 3">
    <name type="scientific">Elysia marginata</name>
    <dbReference type="NCBI Taxonomy" id="1093978"/>
    <lineage>
        <taxon>Eukaryota</taxon>
        <taxon>Metazoa</taxon>
        <taxon>Spiralia</taxon>
        <taxon>Lophotrochozoa</taxon>
        <taxon>Mollusca</taxon>
        <taxon>Gastropoda</taxon>
        <taxon>Heterobranchia</taxon>
        <taxon>Euthyneura</taxon>
        <taxon>Panpulmonata</taxon>
        <taxon>Sacoglossa</taxon>
        <taxon>Placobranchoidea</taxon>
        <taxon>Plakobranchidae</taxon>
        <taxon>Elysia</taxon>
    </lineage>
</organism>
<keyword evidence="3" id="KW-1185">Reference proteome</keyword>
<dbReference type="Proteomes" id="UP000762676">
    <property type="component" value="Unassembled WGS sequence"/>
</dbReference>
<dbReference type="GO" id="GO:0043565">
    <property type="term" value="F:sequence-specific DNA binding"/>
    <property type="evidence" value="ECO:0007669"/>
    <property type="project" value="InterPro"/>
</dbReference>
<accession>A0AAV4IQ37</accession>
<feature type="domain" description="PNT" evidence="1">
    <location>
        <begin position="29"/>
        <end position="116"/>
    </location>
</feature>
<dbReference type="InterPro" id="IPR003118">
    <property type="entry name" value="Pointed_dom"/>
</dbReference>
<comment type="caution">
    <text evidence="2">The sequence shown here is derived from an EMBL/GenBank/DDBJ whole genome shotgun (WGS) entry which is preliminary data.</text>
</comment>
<dbReference type="Pfam" id="PF02198">
    <property type="entry name" value="SAM_PNT"/>
    <property type="match status" value="1"/>
</dbReference>
<gene>
    <name evidence="2" type="ORF">ElyMa_006673700</name>
</gene>